<dbReference type="InterPro" id="IPR002645">
    <property type="entry name" value="STAS_dom"/>
</dbReference>
<protein>
    <submittedName>
        <fullName evidence="3">STAS domain-containing protein</fullName>
    </submittedName>
</protein>
<dbReference type="EMBL" id="JAATEO010000045">
    <property type="protein sequence ID" value="NJP35537.1"/>
    <property type="molecule type" value="Genomic_DNA"/>
</dbReference>
<dbReference type="CDD" id="cd07043">
    <property type="entry name" value="STAS_anti-anti-sigma_factors"/>
    <property type="match status" value="1"/>
</dbReference>
<name>A0ABX0ZCG0_9ACTN</name>
<evidence type="ECO:0000313" key="3">
    <source>
        <dbReference type="EMBL" id="NJP35537.1"/>
    </source>
</evidence>
<reference evidence="3 4" key="1">
    <citation type="submission" date="2020-03" db="EMBL/GenBank/DDBJ databases">
        <title>WGS of actinomycetes isolated from Thailand.</title>
        <authorList>
            <person name="Thawai C."/>
        </authorList>
    </citation>
    <scope>NUCLEOTIDE SEQUENCE [LARGE SCALE GENOMIC DNA]</scope>
    <source>
        <strain evidence="3 4">HSS6-12</strain>
    </source>
</reference>
<evidence type="ECO:0000259" key="2">
    <source>
        <dbReference type="PROSITE" id="PS50801"/>
    </source>
</evidence>
<feature type="domain" description="STAS" evidence="2">
    <location>
        <begin position="1"/>
        <end position="92"/>
    </location>
</feature>
<dbReference type="PANTHER" id="PTHR33495:SF2">
    <property type="entry name" value="ANTI-SIGMA FACTOR ANTAGONIST TM_1081-RELATED"/>
    <property type="match status" value="1"/>
</dbReference>
<evidence type="ECO:0000256" key="1">
    <source>
        <dbReference type="SAM" id="MobiDB-lite"/>
    </source>
</evidence>
<dbReference type="PANTHER" id="PTHR33495">
    <property type="entry name" value="ANTI-SIGMA FACTOR ANTAGONIST TM_1081-RELATED-RELATED"/>
    <property type="match status" value="1"/>
</dbReference>
<dbReference type="InterPro" id="IPR036513">
    <property type="entry name" value="STAS_dom_sf"/>
</dbReference>
<dbReference type="PROSITE" id="PS50801">
    <property type="entry name" value="STAS"/>
    <property type="match status" value="1"/>
</dbReference>
<gene>
    <name evidence="3" type="ORF">HCJ94_27110</name>
</gene>
<dbReference type="Gene3D" id="3.30.750.24">
    <property type="entry name" value="STAS domain"/>
    <property type="match status" value="1"/>
</dbReference>
<accession>A0ABX0ZCG0</accession>
<feature type="region of interest" description="Disordered" evidence="1">
    <location>
        <begin position="98"/>
        <end position="118"/>
    </location>
</feature>
<keyword evidence="4" id="KW-1185">Reference proteome</keyword>
<proteinExistence type="predicted"/>
<comment type="caution">
    <text evidence="3">The sequence shown here is derived from an EMBL/GenBank/DDBJ whole genome shotgun (WGS) entry which is preliminary data.</text>
</comment>
<organism evidence="3 4">
    <name type="scientific">Micromonospora thermarum</name>
    <dbReference type="NCBI Taxonomy" id="2720024"/>
    <lineage>
        <taxon>Bacteria</taxon>
        <taxon>Bacillati</taxon>
        <taxon>Actinomycetota</taxon>
        <taxon>Actinomycetes</taxon>
        <taxon>Micromonosporales</taxon>
        <taxon>Micromonosporaceae</taxon>
        <taxon>Micromonospora</taxon>
    </lineage>
</organism>
<evidence type="ECO:0000313" key="4">
    <source>
        <dbReference type="Proteomes" id="UP000783871"/>
    </source>
</evidence>
<dbReference type="Proteomes" id="UP000783871">
    <property type="component" value="Unassembled WGS sequence"/>
</dbReference>
<sequence>MAVDRSNPDAPLIRVTGDLAYTTAGPLRNEVDRILAELPPALVFDFADLHFIDSTGLGVIVHAWREGQTGGTVIELRTVPRFLETILDLTGVAGLLARPVTDNGPDTGDPAERPVAPA</sequence>
<dbReference type="SUPFAM" id="SSF52091">
    <property type="entry name" value="SpoIIaa-like"/>
    <property type="match status" value="1"/>
</dbReference>
<dbReference type="Pfam" id="PF01740">
    <property type="entry name" value="STAS"/>
    <property type="match status" value="1"/>
</dbReference>